<protein>
    <recommendedName>
        <fullName evidence="6">FHA domain-containing protein</fullName>
    </recommendedName>
</protein>
<evidence type="ECO:0000259" key="6">
    <source>
        <dbReference type="PROSITE" id="PS50006"/>
    </source>
</evidence>
<sequence>MTRRGMWLLYAHYDGEQAPVSARVLHSERTYKVGRKVDAVDLHVPIARISRLAGTLHVGAVAPTDVHRAQKRADLTWTMQMNSKSGSLVEGFRGRNRVEQRIRPEAPVELGDASRICLVSGLYADVRWLPVILCCPSHLHKDDIIRTAARVGVHIVPTLGEATHLVVPFARPNKTQVLALVRGVPIVSESFVQAVFDAAHAPVWKMPDPADFVPSCDPSLAPESRVMSSQWTVSAARRHLYAGLQLSMWISHTTRRYSDMAELAEAAGATVHIHDVSQEPMADVIEVRRILAQYQPASDVFVAADHMPLVEEACRTLRLPFLPQGLSAITQGIIDVRSWRDMVPQVDDTQLTEDVTSWQDDEHGMNITDGSACGALDSVEPSSEPLVHPPVSVERPAPRHRARRSVLLDEILGVSSDPPSAKYRRLLDSSPAPHQEAVPPSSPMRCIERPSLMQVHVEPMSRGSTSTHDYKKFRRRPRHVPAHRVALFLDVDVHATD</sequence>
<keyword evidence="2" id="KW-0227">DNA damage</keyword>
<dbReference type="PANTHER" id="PTHR12162">
    <property type="entry name" value="NIBRIN-RELATED"/>
    <property type="match status" value="1"/>
</dbReference>
<dbReference type="GO" id="GO:0003684">
    <property type="term" value="F:damaged DNA binding"/>
    <property type="evidence" value="ECO:0007669"/>
    <property type="project" value="TreeGrafter"/>
</dbReference>
<evidence type="ECO:0000256" key="1">
    <source>
        <dbReference type="ARBA" id="ARBA00004123"/>
    </source>
</evidence>
<dbReference type="InterPro" id="IPR000253">
    <property type="entry name" value="FHA_dom"/>
</dbReference>
<comment type="subcellular location">
    <subcellularLocation>
        <location evidence="1">Nucleus</location>
    </subcellularLocation>
</comment>
<keyword evidence="3" id="KW-0234">DNA repair</keyword>
<evidence type="ECO:0000256" key="2">
    <source>
        <dbReference type="ARBA" id="ARBA00022763"/>
    </source>
</evidence>
<dbReference type="PANTHER" id="PTHR12162:SF0">
    <property type="entry name" value="NIBRIN"/>
    <property type="match status" value="1"/>
</dbReference>
<dbReference type="GO" id="GO:0000724">
    <property type="term" value="P:double-strand break repair via homologous recombination"/>
    <property type="evidence" value="ECO:0007669"/>
    <property type="project" value="TreeGrafter"/>
</dbReference>
<keyword evidence="8" id="KW-1185">Reference proteome</keyword>
<dbReference type="Gene3D" id="2.60.200.20">
    <property type="match status" value="1"/>
</dbReference>
<dbReference type="InterPro" id="IPR040227">
    <property type="entry name" value="Nibrin-rel"/>
</dbReference>
<evidence type="ECO:0000313" key="8">
    <source>
        <dbReference type="Proteomes" id="UP001217582"/>
    </source>
</evidence>
<reference evidence="7 8" key="1">
    <citation type="submission" date="2023-03" db="EMBL/GenBank/DDBJ databases">
        <title>Mating type loci evolution in Malassezia.</title>
        <authorList>
            <person name="Coelho M.A."/>
        </authorList>
    </citation>
    <scope>NUCLEOTIDE SEQUENCE [LARGE SCALE GENOMIC DNA]</scope>
    <source>
        <strain evidence="7 8">CBS 13387</strain>
    </source>
</reference>
<name>A0AAJ5YZV3_9BASI</name>
<dbReference type="EMBL" id="CP119918">
    <property type="protein sequence ID" value="WFD15479.1"/>
    <property type="molecule type" value="Genomic_DNA"/>
</dbReference>
<evidence type="ECO:0000256" key="5">
    <source>
        <dbReference type="SAM" id="MobiDB-lite"/>
    </source>
</evidence>
<dbReference type="GO" id="GO:0030870">
    <property type="term" value="C:Mre11 complex"/>
    <property type="evidence" value="ECO:0007669"/>
    <property type="project" value="InterPro"/>
</dbReference>
<feature type="domain" description="FHA" evidence="6">
    <location>
        <begin position="31"/>
        <end position="94"/>
    </location>
</feature>
<accession>A0AAJ5YZV3</accession>
<dbReference type="InterPro" id="IPR036420">
    <property type="entry name" value="BRCT_dom_sf"/>
</dbReference>
<dbReference type="GO" id="GO:0007095">
    <property type="term" value="P:mitotic G2 DNA damage checkpoint signaling"/>
    <property type="evidence" value="ECO:0007669"/>
    <property type="project" value="InterPro"/>
</dbReference>
<gene>
    <name evidence="7" type="ORF">MARU1_001497</name>
</gene>
<keyword evidence="4" id="KW-0539">Nucleus</keyword>
<evidence type="ECO:0000256" key="4">
    <source>
        <dbReference type="ARBA" id="ARBA00023242"/>
    </source>
</evidence>
<feature type="region of interest" description="Disordered" evidence="5">
    <location>
        <begin position="378"/>
        <end position="400"/>
    </location>
</feature>
<dbReference type="SUPFAM" id="SSF52113">
    <property type="entry name" value="BRCT domain"/>
    <property type="match status" value="1"/>
</dbReference>
<dbReference type="AlphaFoldDB" id="A0AAJ5YZV3"/>
<dbReference type="Gene3D" id="3.40.50.10190">
    <property type="entry name" value="BRCT domain"/>
    <property type="match status" value="1"/>
</dbReference>
<proteinExistence type="predicted"/>
<organism evidence="7 8">
    <name type="scientific">Malassezia arunalokei</name>
    <dbReference type="NCBI Taxonomy" id="1514897"/>
    <lineage>
        <taxon>Eukaryota</taxon>
        <taxon>Fungi</taxon>
        <taxon>Dikarya</taxon>
        <taxon>Basidiomycota</taxon>
        <taxon>Ustilaginomycotina</taxon>
        <taxon>Malasseziomycetes</taxon>
        <taxon>Malasseziales</taxon>
        <taxon>Malasseziaceae</taxon>
        <taxon>Malassezia</taxon>
    </lineage>
</organism>
<evidence type="ECO:0000256" key="3">
    <source>
        <dbReference type="ARBA" id="ARBA00023204"/>
    </source>
</evidence>
<dbReference type="PROSITE" id="PS50006">
    <property type="entry name" value="FHA_DOMAIN"/>
    <property type="match status" value="1"/>
</dbReference>
<evidence type="ECO:0000313" key="7">
    <source>
        <dbReference type="EMBL" id="WFD15479.1"/>
    </source>
</evidence>
<dbReference type="Proteomes" id="UP001217582">
    <property type="component" value="Chromosome 3"/>
</dbReference>